<sequence>MSPMNYLSLLLVVATFISYIPQYQRMLTLSSSAGFSIASVLIITLMNQVQTVTMYYLFKTAPDMRYGIPIATPPSIRDWLNLSQILVQWACSLFLFALVVYLPSPTISATAKRVAIVLWIFHGLFSIFYVVVGGRPEDIVFNINRNLHVSIINPLFTFLTVVACYLQARIMPPVNKPNVWSECTLRTQLFIFMLLAVSWPFRLILSPNMWELGPQPAIFLGWYPWVGWACVNTTILTIDRGILLFLCIRIARFNGEFGSHDEHEALIFPREL</sequence>
<dbReference type="Proteomes" id="UP000297777">
    <property type="component" value="Unassembled WGS sequence"/>
</dbReference>
<evidence type="ECO:0000313" key="2">
    <source>
        <dbReference type="EMBL" id="TGO09783.1"/>
    </source>
</evidence>
<name>A0A4Z1EH52_9HELO</name>
<feature type="transmembrane region" description="Helical" evidence="1">
    <location>
        <begin position="151"/>
        <end position="168"/>
    </location>
</feature>
<dbReference type="EMBL" id="PQXH01000154">
    <property type="protein sequence ID" value="TGO09783.1"/>
    <property type="molecule type" value="Genomic_DNA"/>
</dbReference>
<organism evidence="2 3">
    <name type="scientific">Botrytis tulipae</name>
    <dbReference type="NCBI Taxonomy" id="87230"/>
    <lineage>
        <taxon>Eukaryota</taxon>
        <taxon>Fungi</taxon>
        <taxon>Dikarya</taxon>
        <taxon>Ascomycota</taxon>
        <taxon>Pezizomycotina</taxon>
        <taxon>Leotiomycetes</taxon>
        <taxon>Helotiales</taxon>
        <taxon>Sclerotiniaceae</taxon>
        <taxon>Botrytis</taxon>
    </lineage>
</organism>
<gene>
    <name evidence="2" type="ORF">BTUL_0154g00060</name>
</gene>
<protein>
    <submittedName>
        <fullName evidence="2">Uncharacterized protein</fullName>
    </submittedName>
</protein>
<dbReference type="OrthoDB" id="5139341at2759"/>
<feature type="transmembrane region" description="Helical" evidence="1">
    <location>
        <begin position="6"/>
        <end position="23"/>
    </location>
</feature>
<comment type="caution">
    <text evidence="2">The sequence shown here is derived from an EMBL/GenBank/DDBJ whole genome shotgun (WGS) entry which is preliminary data.</text>
</comment>
<accession>A0A4Z1EH52</accession>
<keyword evidence="1" id="KW-1133">Transmembrane helix</keyword>
<evidence type="ECO:0000313" key="3">
    <source>
        <dbReference type="Proteomes" id="UP000297777"/>
    </source>
</evidence>
<feature type="transmembrane region" description="Helical" evidence="1">
    <location>
        <begin position="82"/>
        <end position="102"/>
    </location>
</feature>
<keyword evidence="3" id="KW-1185">Reference proteome</keyword>
<evidence type="ECO:0000256" key="1">
    <source>
        <dbReference type="SAM" id="Phobius"/>
    </source>
</evidence>
<proteinExistence type="predicted"/>
<feature type="transmembrane region" description="Helical" evidence="1">
    <location>
        <begin position="35"/>
        <end position="58"/>
    </location>
</feature>
<feature type="transmembrane region" description="Helical" evidence="1">
    <location>
        <begin position="189"/>
        <end position="205"/>
    </location>
</feature>
<keyword evidence="1" id="KW-0812">Transmembrane</keyword>
<dbReference type="AlphaFoldDB" id="A0A4Z1EH52"/>
<reference evidence="2 3" key="1">
    <citation type="submission" date="2017-12" db="EMBL/GenBank/DDBJ databases">
        <title>Comparative genomics of Botrytis spp.</title>
        <authorList>
            <person name="Valero-Jimenez C.A."/>
            <person name="Tapia P."/>
            <person name="Veloso J."/>
            <person name="Silva-Moreno E."/>
            <person name="Staats M."/>
            <person name="Valdes J.H."/>
            <person name="Van Kan J.A.L."/>
        </authorList>
    </citation>
    <scope>NUCLEOTIDE SEQUENCE [LARGE SCALE GENOMIC DNA]</scope>
    <source>
        <strain evidence="2 3">Bt9001</strain>
    </source>
</reference>
<feature type="transmembrane region" description="Helical" evidence="1">
    <location>
        <begin position="225"/>
        <end position="248"/>
    </location>
</feature>
<feature type="transmembrane region" description="Helical" evidence="1">
    <location>
        <begin position="114"/>
        <end position="131"/>
    </location>
</feature>
<keyword evidence="1" id="KW-0472">Membrane</keyword>